<evidence type="ECO:0000313" key="1">
    <source>
        <dbReference type="EMBL" id="CAG8672513.1"/>
    </source>
</evidence>
<dbReference type="Proteomes" id="UP000789739">
    <property type="component" value="Unassembled WGS sequence"/>
</dbReference>
<feature type="non-terminal residue" evidence="1">
    <location>
        <position position="1"/>
    </location>
</feature>
<protein>
    <submittedName>
        <fullName evidence="1">8958_t:CDS:1</fullName>
    </submittedName>
</protein>
<name>A0A9N9HDS0_9GLOM</name>
<proteinExistence type="predicted"/>
<gene>
    <name evidence="1" type="ORF">PBRASI_LOCUS11378</name>
</gene>
<dbReference type="EMBL" id="CAJVPI010005209">
    <property type="protein sequence ID" value="CAG8672513.1"/>
    <property type="molecule type" value="Genomic_DNA"/>
</dbReference>
<comment type="caution">
    <text evidence="1">The sequence shown here is derived from an EMBL/GenBank/DDBJ whole genome shotgun (WGS) entry which is preliminary data.</text>
</comment>
<evidence type="ECO:0000313" key="2">
    <source>
        <dbReference type="Proteomes" id="UP000789739"/>
    </source>
</evidence>
<dbReference type="AlphaFoldDB" id="A0A9N9HDS0"/>
<organism evidence="1 2">
    <name type="scientific">Paraglomus brasilianum</name>
    <dbReference type="NCBI Taxonomy" id="144538"/>
    <lineage>
        <taxon>Eukaryota</taxon>
        <taxon>Fungi</taxon>
        <taxon>Fungi incertae sedis</taxon>
        <taxon>Mucoromycota</taxon>
        <taxon>Glomeromycotina</taxon>
        <taxon>Glomeromycetes</taxon>
        <taxon>Paraglomerales</taxon>
        <taxon>Paraglomeraceae</taxon>
        <taxon>Paraglomus</taxon>
    </lineage>
</organism>
<keyword evidence="2" id="KW-1185">Reference proteome</keyword>
<sequence length="56" mass="6423">GMNDIYEKAIKKLELARRLSLGPNYTSAEEKKINPNDSLIIKALKEKYQNITDEDV</sequence>
<accession>A0A9N9HDS0</accession>
<reference evidence="1" key="1">
    <citation type="submission" date="2021-06" db="EMBL/GenBank/DDBJ databases">
        <authorList>
            <person name="Kallberg Y."/>
            <person name="Tangrot J."/>
            <person name="Rosling A."/>
        </authorList>
    </citation>
    <scope>NUCLEOTIDE SEQUENCE</scope>
    <source>
        <strain evidence="1">BR232B</strain>
    </source>
</reference>